<evidence type="ECO:0000313" key="1">
    <source>
        <dbReference type="EMBL" id="CAA0124766.1"/>
    </source>
</evidence>
<sequence>MMLGVDIFVRNNIYASPFNSLKVGGSFLKKYGGFMRVPLFFVLLFLSSISWSDCDGTSCTGVKVNRLFVTTTGNLSIGTSGSEKNLDCDAGKSGYIKLERDAPNFNQIYSLLLAAHTSEKTLWVRTYDGDGPCKILYVVSDL</sequence>
<accession>A0A5S9QX98</accession>
<gene>
    <name evidence="1" type="ORF">OPDIPICF_03231</name>
</gene>
<keyword evidence="2" id="KW-1185">Reference proteome</keyword>
<reference evidence="1 2" key="1">
    <citation type="submission" date="2019-11" db="EMBL/GenBank/DDBJ databases">
        <authorList>
            <person name="Holert J."/>
        </authorList>
    </citation>
    <scope>NUCLEOTIDE SEQUENCE [LARGE SCALE GENOMIC DNA]</scope>
    <source>
        <strain evidence="1">SB11_3</strain>
    </source>
</reference>
<dbReference type="AlphaFoldDB" id="A0A5S9QX98"/>
<protein>
    <submittedName>
        <fullName evidence="1">Uncharacterized protein</fullName>
    </submittedName>
</protein>
<dbReference type="EMBL" id="CACSIO010000060">
    <property type="protein sequence ID" value="CAA0124766.1"/>
    <property type="molecule type" value="Genomic_DNA"/>
</dbReference>
<name>A0A5S9QX98_9GAMM</name>
<organism evidence="1 2">
    <name type="scientific">BD1-7 clade bacterium</name>
    <dbReference type="NCBI Taxonomy" id="2029982"/>
    <lineage>
        <taxon>Bacteria</taxon>
        <taxon>Pseudomonadati</taxon>
        <taxon>Pseudomonadota</taxon>
        <taxon>Gammaproteobacteria</taxon>
        <taxon>Cellvibrionales</taxon>
        <taxon>Spongiibacteraceae</taxon>
        <taxon>BD1-7 clade</taxon>
    </lineage>
</organism>
<evidence type="ECO:0000313" key="2">
    <source>
        <dbReference type="Proteomes" id="UP000441399"/>
    </source>
</evidence>
<proteinExistence type="predicted"/>
<dbReference type="Proteomes" id="UP000441399">
    <property type="component" value="Unassembled WGS sequence"/>
</dbReference>